<dbReference type="Gene3D" id="3.40.50.300">
    <property type="entry name" value="P-loop containing nucleotide triphosphate hydrolases"/>
    <property type="match status" value="2"/>
</dbReference>
<dbReference type="EMBL" id="CP009220">
    <property type="protein sequence ID" value="ALC06584.1"/>
    <property type="molecule type" value="Genomic_DNA"/>
</dbReference>
<dbReference type="PROSITE" id="PS50893">
    <property type="entry name" value="ABC_TRANSPORTER_2"/>
    <property type="match status" value="2"/>
</dbReference>
<keyword evidence="4 6" id="KW-0067">ATP-binding</keyword>
<dbReference type="PATRIC" id="fig|931089.4.peg.2238"/>
<organism evidence="6 7">
    <name type="scientific">Corynebacterium deserti GIMN1.010</name>
    <dbReference type="NCBI Taxonomy" id="931089"/>
    <lineage>
        <taxon>Bacteria</taxon>
        <taxon>Bacillati</taxon>
        <taxon>Actinomycetota</taxon>
        <taxon>Actinomycetes</taxon>
        <taxon>Mycobacteriales</taxon>
        <taxon>Corynebacteriaceae</taxon>
        <taxon>Corynebacterium</taxon>
    </lineage>
</organism>
<dbReference type="InterPro" id="IPR003593">
    <property type="entry name" value="AAA+_ATPase"/>
</dbReference>
<gene>
    <name evidence="6" type="ORF">CDES_11055</name>
</gene>
<dbReference type="KEGG" id="cdx:CDES_11055"/>
<keyword evidence="7" id="KW-1185">Reference proteome</keyword>
<name>A0A0M4CJM2_9CORY</name>
<dbReference type="OrthoDB" id="8036461at2"/>
<evidence type="ECO:0000256" key="3">
    <source>
        <dbReference type="ARBA" id="ARBA00022741"/>
    </source>
</evidence>
<dbReference type="RefSeq" id="WP_053545506.1">
    <property type="nucleotide sequence ID" value="NZ_CP009220.1"/>
</dbReference>
<dbReference type="InterPro" id="IPR027417">
    <property type="entry name" value="P-loop_NTPase"/>
</dbReference>
<feature type="domain" description="ABC transporter" evidence="5">
    <location>
        <begin position="6"/>
        <end position="256"/>
    </location>
</feature>
<dbReference type="STRING" id="931089.CDES_11055"/>
<evidence type="ECO:0000313" key="7">
    <source>
        <dbReference type="Proteomes" id="UP000068067"/>
    </source>
</evidence>
<dbReference type="SUPFAM" id="SSF52540">
    <property type="entry name" value="P-loop containing nucleoside triphosphate hydrolases"/>
    <property type="match status" value="2"/>
</dbReference>
<evidence type="ECO:0000313" key="6">
    <source>
        <dbReference type="EMBL" id="ALC06584.1"/>
    </source>
</evidence>
<evidence type="ECO:0000259" key="5">
    <source>
        <dbReference type="PROSITE" id="PS50893"/>
    </source>
</evidence>
<sequence>MTTPLLEIDDLVVSYQTAKGLVHAVNNVSLEVHPGQITAIVGESGSGKSTTAQAVIGLLADNAEVDSGNITFQGKSLVGLNQRQWKEIRGTKIGLIPQDPNNSLNPVKTIGASVGEGLAIHKRGTAEERKKKVIELLARVGIDNPEVRYDQYPHELSGGMKQRALIAAAISLDPDLIIADEPTSALDVTVQKIILDLLEDMQRELGMGILFITHDLAVAGDRADRIVVMQKGEVRESGFAASVLTDPQHEYSKKLLADAPSLTIGEVPARVPAVDPQEARAKGPLLVVDKFRKEYQRGKDEPFVAADDISFEVFPGTTHAIVGESGSGKTTLGRAIAAFNTPTSGSITISGQEITNLNKAQKRELRRKVQLVYQNPYSSLDPRQTIGATIAEPLRNFTKASKAEAAKKVAHYLDLVALDPQLASRRPRELSGGQRQRVAIARAMILEPELVVFDEAVSALDVTVQAQILRLLDDLQRELGLTYVFISHDLAVVREISDTVSVMSHGQQVELGNTTDVFNNPTTEFTRKLIDAIPGSRYRGGELNLGL</sequence>
<dbReference type="InterPro" id="IPR017871">
    <property type="entry name" value="ABC_transporter-like_CS"/>
</dbReference>
<dbReference type="GO" id="GO:0015833">
    <property type="term" value="P:peptide transport"/>
    <property type="evidence" value="ECO:0007669"/>
    <property type="project" value="InterPro"/>
</dbReference>
<dbReference type="InterPro" id="IPR050319">
    <property type="entry name" value="ABC_transp_ATP-bind"/>
</dbReference>
<dbReference type="Pfam" id="PF00005">
    <property type="entry name" value="ABC_tran"/>
    <property type="match status" value="2"/>
</dbReference>
<dbReference type="PANTHER" id="PTHR43776">
    <property type="entry name" value="TRANSPORT ATP-BINDING PROTEIN"/>
    <property type="match status" value="1"/>
</dbReference>
<dbReference type="PANTHER" id="PTHR43776:SF7">
    <property type="entry name" value="D,D-DIPEPTIDE TRANSPORT ATP-BINDING PROTEIN DDPF-RELATED"/>
    <property type="match status" value="1"/>
</dbReference>
<comment type="similarity">
    <text evidence="1">Belongs to the ABC transporter superfamily.</text>
</comment>
<dbReference type="SMART" id="SM00382">
    <property type="entry name" value="AAA"/>
    <property type="match status" value="2"/>
</dbReference>
<dbReference type="InterPro" id="IPR003439">
    <property type="entry name" value="ABC_transporter-like_ATP-bd"/>
</dbReference>
<reference evidence="6 7" key="1">
    <citation type="submission" date="2014-08" db="EMBL/GenBank/DDBJ databases">
        <title>Complete genome sequence of Corynebacterium deserti GIMN1.010 (=DSM 45689), isolated from desert sand in western China.</title>
        <authorList>
            <person name="Ruckert C."/>
            <person name="Albersmeier A."/>
            <person name="Kalinowski J."/>
        </authorList>
    </citation>
    <scope>NUCLEOTIDE SEQUENCE [LARGE SCALE GENOMIC DNA]</scope>
    <source>
        <strain evidence="6 7">GIMN1.010</strain>
    </source>
</reference>
<keyword evidence="3" id="KW-0547">Nucleotide-binding</keyword>
<protein>
    <submittedName>
        <fullName evidence="6">Putative ABC transporter ATP-binding protein</fullName>
    </submittedName>
</protein>
<dbReference type="AlphaFoldDB" id="A0A0M4CJM2"/>
<evidence type="ECO:0000256" key="4">
    <source>
        <dbReference type="ARBA" id="ARBA00022840"/>
    </source>
</evidence>
<accession>A0A0M4CJM2</accession>
<dbReference type="Proteomes" id="UP000068067">
    <property type="component" value="Chromosome"/>
</dbReference>
<dbReference type="NCBIfam" id="NF007739">
    <property type="entry name" value="PRK10419.1"/>
    <property type="match status" value="2"/>
</dbReference>
<proteinExistence type="inferred from homology"/>
<dbReference type="GO" id="GO:0016887">
    <property type="term" value="F:ATP hydrolysis activity"/>
    <property type="evidence" value="ECO:0007669"/>
    <property type="project" value="InterPro"/>
</dbReference>
<dbReference type="CDD" id="cd03257">
    <property type="entry name" value="ABC_NikE_OppD_transporters"/>
    <property type="match status" value="2"/>
</dbReference>
<feature type="domain" description="ABC transporter" evidence="5">
    <location>
        <begin position="285"/>
        <end position="530"/>
    </location>
</feature>
<dbReference type="GO" id="GO:0005524">
    <property type="term" value="F:ATP binding"/>
    <property type="evidence" value="ECO:0007669"/>
    <property type="project" value="UniProtKB-KW"/>
</dbReference>
<evidence type="ECO:0000256" key="2">
    <source>
        <dbReference type="ARBA" id="ARBA00022448"/>
    </source>
</evidence>
<keyword evidence="2" id="KW-0813">Transport</keyword>
<dbReference type="InterPro" id="IPR013563">
    <property type="entry name" value="Oligopep_ABC_C"/>
</dbReference>
<dbReference type="NCBIfam" id="NF008453">
    <property type="entry name" value="PRK11308.1"/>
    <property type="match status" value="2"/>
</dbReference>
<dbReference type="FunFam" id="3.40.50.300:FF:000016">
    <property type="entry name" value="Oligopeptide ABC transporter ATP-binding component"/>
    <property type="match status" value="1"/>
</dbReference>
<dbReference type="NCBIfam" id="NF010167">
    <property type="entry name" value="PRK13648.1"/>
    <property type="match status" value="2"/>
</dbReference>
<evidence type="ECO:0000256" key="1">
    <source>
        <dbReference type="ARBA" id="ARBA00005417"/>
    </source>
</evidence>
<dbReference type="GO" id="GO:0055085">
    <property type="term" value="P:transmembrane transport"/>
    <property type="evidence" value="ECO:0007669"/>
    <property type="project" value="UniProtKB-ARBA"/>
</dbReference>
<dbReference type="PROSITE" id="PS00211">
    <property type="entry name" value="ABC_TRANSPORTER_1"/>
    <property type="match status" value="2"/>
</dbReference>
<dbReference type="Pfam" id="PF08352">
    <property type="entry name" value="oligo_HPY"/>
    <property type="match status" value="1"/>
</dbReference>